<reference evidence="2" key="2">
    <citation type="submission" date="2020-09" db="EMBL/GenBank/DDBJ databases">
        <authorList>
            <person name="Sun Q."/>
            <person name="Ohkuma M."/>
        </authorList>
    </citation>
    <scope>NUCLEOTIDE SEQUENCE</scope>
    <source>
        <strain evidence="2">JCM 4784</strain>
    </source>
</reference>
<dbReference type="EMBL" id="BNBT01000120">
    <property type="protein sequence ID" value="GHE81974.1"/>
    <property type="molecule type" value="Genomic_DNA"/>
</dbReference>
<organism evidence="2 3">
    <name type="scientific">Streptomyces longispororuber</name>
    <dbReference type="NCBI Taxonomy" id="68230"/>
    <lineage>
        <taxon>Bacteria</taxon>
        <taxon>Bacillati</taxon>
        <taxon>Actinomycetota</taxon>
        <taxon>Actinomycetes</taxon>
        <taxon>Kitasatosporales</taxon>
        <taxon>Streptomycetaceae</taxon>
        <taxon>Streptomyces</taxon>
    </lineage>
</organism>
<proteinExistence type="predicted"/>
<keyword evidence="1" id="KW-0732">Signal</keyword>
<protein>
    <submittedName>
        <fullName evidence="2">Uncharacterized protein</fullName>
    </submittedName>
</protein>
<dbReference type="RefSeq" id="WP_190139012.1">
    <property type="nucleotide sequence ID" value="NZ_BNBT01000120.1"/>
</dbReference>
<evidence type="ECO:0000313" key="3">
    <source>
        <dbReference type="Proteomes" id="UP000608024"/>
    </source>
</evidence>
<evidence type="ECO:0000256" key="1">
    <source>
        <dbReference type="SAM" id="SignalP"/>
    </source>
</evidence>
<dbReference type="AlphaFoldDB" id="A0A919DUC0"/>
<gene>
    <name evidence="2" type="ORF">GCM10018785_57560</name>
</gene>
<name>A0A919DUC0_9ACTN</name>
<feature type="signal peptide" evidence="1">
    <location>
        <begin position="1"/>
        <end position="28"/>
    </location>
</feature>
<keyword evidence="3" id="KW-1185">Reference proteome</keyword>
<accession>A0A919DUC0</accession>
<reference evidence="2" key="1">
    <citation type="journal article" date="2014" name="Int. J. Syst. Evol. Microbiol.">
        <title>Complete genome sequence of Corynebacterium casei LMG S-19264T (=DSM 44701T), isolated from a smear-ripened cheese.</title>
        <authorList>
            <consortium name="US DOE Joint Genome Institute (JGI-PGF)"/>
            <person name="Walter F."/>
            <person name="Albersmeier A."/>
            <person name="Kalinowski J."/>
            <person name="Ruckert C."/>
        </authorList>
    </citation>
    <scope>NUCLEOTIDE SEQUENCE</scope>
    <source>
        <strain evidence="2">JCM 4784</strain>
    </source>
</reference>
<evidence type="ECO:0000313" key="2">
    <source>
        <dbReference type="EMBL" id="GHE81974.1"/>
    </source>
</evidence>
<dbReference type="Proteomes" id="UP000608024">
    <property type="component" value="Unassembled WGS sequence"/>
</dbReference>
<comment type="caution">
    <text evidence="2">The sequence shown here is derived from an EMBL/GenBank/DDBJ whole genome shotgun (WGS) entry which is preliminary data.</text>
</comment>
<sequence>MIRRAWRPAVAAAMGVCAFVGTTAPAPAAPEQQPQAGAAASCYLNLHQCVYYSASATNHFTTVVASSDGRFAAGTNVSGSADSQVSCGAGDGNYQLVPVLSGVKALSVA</sequence>
<feature type="chain" id="PRO_5037793773" evidence="1">
    <location>
        <begin position="29"/>
        <end position="109"/>
    </location>
</feature>